<comment type="caution">
    <text evidence="1">The sequence shown here is derived from an EMBL/GenBank/DDBJ whole genome shotgun (WGS) entry which is preliminary data.</text>
</comment>
<organism evidence="1 2">
    <name type="scientific">Acinetobacter lwoffii</name>
    <dbReference type="NCBI Taxonomy" id="28090"/>
    <lineage>
        <taxon>Bacteria</taxon>
        <taxon>Pseudomonadati</taxon>
        <taxon>Pseudomonadota</taxon>
        <taxon>Gammaproteobacteria</taxon>
        <taxon>Moraxellales</taxon>
        <taxon>Moraxellaceae</taxon>
        <taxon>Acinetobacter</taxon>
    </lineage>
</organism>
<dbReference type="EMBL" id="JACHLA010000013">
    <property type="protein sequence ID" value="MBB6364080.1"/>
    <property type="molecule type" value="Genomic_DNA"/>
</dbReference>
<reference evidence="1 2" key="1">
    <citation type="submission" date="2020-08" db="EMBL/GenBank/DDBJ databases">
        <title>Functional genomics of gut bacteria from endangered species of beetles.</title>
        <authorList>
            <person name="Carlos-Shanley C."/>
        </authorList>
    </citation>
    <scope>NUCLEOTIDE SEQUENCE [LARGE SCALE GENOMIC DNA]</scope>
    <source>
        <strain evidence="1 2">S00127</strain>
    </source>
</reference>
<dbReference type="RefSeq" id="WP_184413344.1">
    <property type="nucleotide sequence ID" value="NZ_JACHLA010000013.1"/>
</dbReference>
<protein>
    <submittedName>
        <fullName evidence="1">Uncharacterized protein</fullName>
    </submittedName>
</protein>
<dbReference type="Proteomes" id="UP000548425">
    <property type="component" value="Unassembled WGS sequence"/>
</dbReference>
<sequence length="335" mass="38952">MKSNRWEMGSSFHEISTELTSSVSNVSWNDSELYLSGRYAIFDLVLYKKAYEDLTDIYIPSYYCHDVTRLIESQIEVKFYECSPISIIDLSLFPRDATVILVEYMGNKVRTIGDNSLKVIIDKTHNPLSKFSYSFIPEFQFGSLRKIFPTGEGGFLFPKLYFSQKKASSINGDSLKSLKRAMHFKKVYLHGGDIEKKDFLKEFNAFEELLNNTTDIYNISEDTLALLSTLDVDTLYNHKKKNLDFLYSYYGNSTVIKIFKNNSYFSFFVLLEDYAHVRSKLINNNVYPIVLWPNYEGDIYLINGYVLVSLHVDFRYDLQDLKKLTNILDGIFCEL</sequence>
<dbReference type="AlphaFoldDB" id="A0AAW3VI28"/>
<evidence type="ECO:0000313" key="2">
    <source>
        <dbReference type="Proteomes" id="UP000548425"/>
    </source>
</evidence>
<name>A0AAW3VI28_ACILW</name>
<proteinExistence type="predicted"/>
<evidence type="ECO:0000313" key="1">
    <source>
        <dbReference type="EMBL" id="MBB6364080.1"/>
    </source>
</evidence>
<gene>
    <name evidence="1" type="ORF">HNP34_002223</name>
</gene>
<accession>A0AAW3VI28</accession>